<evidence type="ECO:0000313" key="7">
    <source>
        <dbReference type="Proteomes" id="UP000663829"/>
    </source>
</evidence>
<evidence type="ECO:0000313" key="5">
    <source>
        <dbReference type="EMBL" id="CAF4015601.1"/>
    </source>
</evidence>
<evidence type="ECO:0000313" key="6">
    <source>
        <dbReference type="EMBL" id="CAF4507264.1"/>
    </source>
</evidence>
<organism evidence="4 7">
    <name type="scientific">Didymodactylos carnosus</name>
    <dbReference type="NCBI Taxonomy" id="1234261"/>
    <lineage>
        <taxon>Eukaryota</taxon>
        <taxon>Metazoa</taxon>
        <taxon>Spiralia</taxon>
        <taxon>Gnathifera</taxon>
        <taxon>Rotifera</taxon>
        <taxon>Eurotatoria</taxon>
        <taxon>Bdelloidea</taxon>
        <taxon>Philodinida</taxon>
        <taxon>Philodinidae</taxon>
        <taxon>Didymodactylos</taxon>
    </lineage>
</organism>
<name>A0A816CA04_9BILA</name>
<evidence type="ECO:0000256" key="1">
    <source>
        <dbReference type="SAM" id="Coils"/>
    </source>
</evidence>
<dbReference type="EMBL" id="CAJNOQ010040102">
    <property type="protein sequence ID" value="CAF1618893.1"/>
    <property type="molecule type" value="Genomic_DNA"/>
</dbReference>
<protein>
    <submittedName>
        <fullName evidence="4">Uncharacterized protein</fullName>
    </submittedName>
</protein>
<reference evidence="4" key="1">
    <citation type="submission" date="2021-02" db="EMBL/GenBank/DDBJ databases">
        <authorList>
            <person name="Nowell W R."/>
        </authorList>
    </citation>
    <scope>NUCLEOTIDE SEQUENCE</scope>
</reference>
<evidence type="ECO:0000313" key="3">
    <source>
        <dbReference type="EMBL" id="CAF1206256.1"/>
    </source>
</evidence>
<comment type="caution">
    <text evidence="4">The sequence shown here is derived from an EMBL/GenBank/DDBJ whole genome shotgun (WGS) entry which is preliminary data.</text>
</comment>
<evidence type="ECO:0000313" key="4">
    <source>
        <dbReference type="EMBL" id="CAF1618893.1"/>
    </source>
</evidence>
<feature type="region of interest" description="Disordered" evidence="2">
    <location>
        <begin position="160"/>
        <end position="187"/>
    </location>
</feature>
<dbReference type="Proteomes" id="UP000681722">
    <property type="component" value="Unassembled WGS sequence"/>
</dbReference>
<dbReference type="EMBL" id="CAJNOK010014506">
    <property type="protein sequence ID" value="CAF1206256.1"/>
    <property type="molecule type" value="Genomic_DNA"/>
</dbReference>
<feature type="compositionally biased region" description="Polar residues" evidence="2">
    <location>
        <begin position="161"/>
        <end position="170"/>
    </location>
</feature>
<proteinExistence type="predicted"/>
<sequence>MNHLFFSERSALLCTPTARQRFCYERCATITRRKEFRDREQRQIKEKLEDLKERNESINQERRRIVRQQHQQKWDREESYVTMFQNLCQNYNGKRLTSEQAKLYKRMCFDQLDETEFEEKLEKNKQKLQNNDREQHILRGRIRPHCWDVSGNCRKCEIENTGGNYNSNDEPTSRENGEVDPWCDEDA</sequence>
<dbReference type="Proteomes" id="UP000682733">
    <property type="component" value="Unassembled WGS sequence"/>
</dbReference>
<dbReference type="Proteomes" id="UP000663829">
    <property type="component" value="Unassembled WGS sequence"/>
</dbReference>
<keyword evidence="7" id="KW-1185">Reference proteome</keyword>
<dbReference type="EMBL" id="CAJOBC010107153">
    <property type="protein sequence ID" value="CAF4507264.1"/>
    <property type="molecule type" value="Genomic_DNA"/>
</dbReference>
<keyword evidence="1" id="KW-0175">Coiled coil</keyword>
<feature type="coiled-coil region" evidence="1">
    <location>
        <begin position="34"/>
        <end position="68"/>
    </location>
</feature>
<evidence type="ECO:0000256" key="2">
    <source>
        <dbReference type="SAM" id="MobiDB-lite"/>
    </source>
</evidence>
<dbReference type="EMBL" id="CAJOBA010036038">
    <property type="protein sequence ID" value="CAF4015601.1"/>
    <property type="molecule type" value="Genomic_DNA"/>
</dbReference>
<accession>A0A816CA04</accession>
<feature type="non-terminal residue" evidence="4">
    <location>
        <position position="1"/>
    </location>
</feature>
<gene>
    <name evidence="4" type="ORF">GPM918_LOCUS43600</name>
    <name evidence="3" type="ORF">OVA965_LOCUS24229</name>
    <name evidence="6" type="ORF">SRO942_LOCUS45129</name>
    <name evidence="5" type="ORF">TMI583_LOCUS24948</name>
</gene>
<dbReference type="AlphaFoldDB" id="A0A816CA04"/>
<dbReference type="Proteomes" id="UP000677228">
    <property type="component" value="Unassembled WGS sequence"/>
</dbReference>